<dbReference type="Proteomes" id="UP000663836">
    <property type="component" value="Unassembled WGS sequence"/>
</dbReference>
<name>A0A820N9J7_9BILA</name>
<protein>
    <submittedName>
        <fullName evidence="1">Uncharacterized protein</fullName>
    </submittedName>
</protein>
<reference evidence="1" key="1">
    <citation type="submission" date="2021-02" db="EMBL/GenBank/DDBJ databases">
        <authorList>
            <person name="Nowell W R."/>
        </authorList>
    </citation>
    <scope>NUCLEOTIDE SEQUENCE</scope>
</reference>
<gene>
    <name evidence="1" type="ORF">JBS370_LOCUS43039</name>
</gene>
<feature type="non-terminal residue" evidence="1">
    <location>
        <position position="35"/>
    </location>
</feature>
<organism evidence="1 2">
    <name type="scientific">Rotaria sordida</name>
    <dbReference type="NCBI Taxonomy" id="392033"/>
    <lineage>
        <taxon>Eukaryota</taxon>
        <taxon>Metazoa</taxon>
        <taxon>Spiralia</taxon>
        <taxon>Gnathifera</taxon>
        <taxon>Rotifera</taxon>
        <taxon>Eurotatoria</taxon>
        <taxon>Bdelloidea</taxon>
        <taxon>Philodinida</taxon>
        <taxon>Philodinidae</taxon>
        <taxon>Rotaria</taxon>
    </lineage>
</organism>
<evidence type="ECO:0000313" key="1">
    <source>
        <dbReference type="EMBL" id="CAF4387144.1"/>
    </source>
</evidence>
<dbReference type="AlphaFoldDB" id="A0A820N9J7"/>
<accession>A0A820N9J7</accession>
<dbReference type="EMBL" id="CAJOBD010062349">
    <property type="protein sequence ID" value="CAF4387144.1"/>
    <property type="molecule type" value="Genomic_DNA"/>
</dbReference>
<sequence>MIELLSIENDTKLTSKNQQIDDLQKRFDILVLKIV</sequence>
<proteinExistence type="predicted"/>
<comment type="caution">
    <text evidence="1">The sequence shown here is derived from an EMBL/GenBank/DDBJ whole genome shotgun (WGS) entry which is preliminary data.</text>
</comment>
<evidence type="ECO:0000313" key="2">
    <source>
        <dbReference type="Proteomes" id="UP000663836"/>
    </source>
</evidence>